<organism evidence="1 2">
    <name type="scientific">Diplodia intermedia</name>
    <dbReference type="NCBI Taxonomy" id="856260"/>
    <lineage>
        <taxon>Eukaryota</taxon>
        <taxon>Fungi</taxon>
        <taxon>Dikarya</taxon>
        <taxon>Ascomycota</taxon>
        <taxon>Pezizomycotina</taxon>
        <taxon>Dothideomycetes</taxon>
        <taxon>Dothideomycetes incertae sedis</taxon>
        <taxon>Botryosphaeriales</taxon>
        <taxon>Botryosphaeriaceae</taxon>
        <taxon>Diplodia</taxon>
    </lineage>
</organism>
<evidence type="ECO:0000313" key="2">
    <source>
        <dbReference type="Proteomes" id="UP001521184"/>
    </source>
</evidence>
<reference evidence="1 2" key="1">
    <citation type="journal article" date="2023" name="Plant Dis.">
        <title>First Report of Diplodia intermedia Causing Canker and Dieback Diseases on Apple Trees in Canada.</title>
        <authorList>
            <person name="Ellouze W."/>
            <person name="Ilyukhin E."/>
            <person name="Sulman M."/>
            <person name="Ali S."/>
        </authorList>
    </citation>
    <scope>NUCLEOTIDE SEQUENCE [LARGE SCALE GENOMIC DNA]</scope>
    <source>
        <strain evidence="1 2">M45-28</strain>
    </source>
</reference>
<gene>
    <name evidence="1" type="ORF">SLS58_010721</name>
</gene>
<proteinExistence type="predicted"/>
<name>A0ABR3T3W4_9PEZI</name>
<keyword evidence="2" id="KW-1185">Reference proteome</keyword>
<evidence type="ECO:0000313" key="1">
    <source>
        <dbReference type="EMBL" id="KAL1634279.1"/>
    </source>
</evidence>
<dbReference type="EMBL" id="JAKEKT020000134">
    <property type="protein sequence ID" value="KAL1634279.1"/>
    <property type="molecule type" value="Genomic_DNA"/>
</dbReference>
<accession>A0ABR3T3W4</accession>
<comment type="caution">
    <text evidence="1">The sequence shown here is derived from an EMBL/GenBank/DDBJ whole genome shotgun (WGS) entry which is preliminary data.</text>
</comment>
<sequence length="156" mass="17717">MQSTKPNDSEAPAATGPSDFEATICKILNGLTMQIMSIPWAEALEEETVEEWARLISLHTAPALKELLSSPKPTLGGNEGMRFIWLHHWFTIVQIPDIPVWDDEIKRQHKIIAYLAECVFAIWLGAFNNRCHQGGQQVTMFANICLNQSIKQRPWF</sequence>
<protein>
    <submittedName>
        <fullName evidence="1">Uncharacterized protein</fullName>
    </submittedName>
</protein>
<dbReference type="Proteomes" id="UP001521184">
    <property type="component" value="Unassembled WGS sequence"/>
</dbReference>